<gene>
    <name evidence="3" type="primary">LOC111083488</name>
</gene>
<name>A0ABM1RWJ5_LIMPO</name>
<accession>A0ABM1RWJ5</accession>
<feature type="region of interest" description="Disordered" evidence="1">
    <location>
        <begin position="1825"/>
        <end position="1850"/>
    </location>
</feature>
<feature type="region of interest" description="Disordered" evidence="1">
    <location>
        <begin position="1710"/>
        <end position="1736"/>
    </location>
</feature>
<feature type="region of interest" description="Disordered" evidence="1">
    <location>
        <begin position="380"/>
        <end position="434"/>
    </location>
</feature>
<dbReference type="RefSeq" id="XP_022235750.1">
    <property type="nucleotide sequence ID" value="XM_022380042.1"/>
</dbReference>
<dbReference type="Proteomes" id="UP000694941">
    <property type="component" value="Unplaced"/>
</dbReference>
<evidence type="ECO:0000256" key="1">
    <source>
        <dbReference type="SAM" id="MobiDB-lite"/>
    </source>
</evidence>
<feature type="compositionally biased region" description="Polar residues" evidence="1">
    <location>
        <begin position="1571"/>
        <end position="1589"/>
    </location>
</feature>
<feature type="region of interest" description="Disordered" evidence="1">
    <location>
        <begin position="2094"/>
        <end position="2124"/>
    </location>
</feature>
<feature type="compositionally biased region" description="Basic and acidic residues" evidence="1">
    <location>
        <begin position="388"/>
        <end position="401"/>
    </location>
</feature>
<sequence length="2242" mass="250753">YEIMKSCWETFHQRLVIQKVAALLKHLHESRNVSSNSVAFEDQWYTLQPILKYDNISSHNSPFKICMQFESDFTVDHSSQEIPPSQGSFSTAHEVEIEPKTHISPSLKNLRGSIEDLSLLEETNCQSSEGLEYSPTKIKHLEPPEKSSEQGITDQQITDAIKNLDTILVNEVLSSSAETSKRTSPDRSRQEILEALGKIPVTLETPDKESPLNSLDFEKDTCHTKVNSLLLEGQKIMTDLFKLRVIESETNSESDSLPFQFVQENNSLLKSREAKNKSNLACVYEEAQQLDITKCLSSGLRSDDICILSHNKEHQGDSQIPEALSKEEEYQGVSQIPEALSKEEENQGVSQIPEALSKEEEYQGVSQILATLSMEEEYQGVSQIPEALSKEEERKEEEHQGDSQITEVFSKEKEEYQGDSQIPEVLSKEEEYQGDSQIPEVLLKEEEYQGDSQIPEVLSKEEEHQGDSQIPEVLSKEEEHQGDSQILATLSKEEEYQGDSQIPAAFTFPQVREIPLSNQTKINFSELNEEAVCFIHIEGRQLVSRNQCLGDISDLHKKTSVIEDPSSATDKANVEYTLERKQSSSPTLKSTNVLSGNDDNEEGLISVTGVSTYYDTCSCASQTLTYPVFFPSVSSSLRPSVTVIDPTGGSVACPTSAIAKTNNLDCLSQINQDQRFSFTPKDSDLTSSCAEVSSHFDSPSNTECLYNDTNSIHVLNSRLTISDSRGYPDGTDSNSSSCYNKAEKVPCDDLPDVIGANTVFIDSNVEATNNSVHLDPLIINQSDLNVCDVSAPNNVYEDIQTIDEEILECYIRDDMVDDNETCISQLKEDRNLDNQETMMAETENIVPNPALIELALNRNEYLSGFQSPVSEDSKNTNSCSDNIESKNIYNPHKKDWNILCVNSSPSDYFQSQTEGSGSPCKYVQYQAEGSSSSSEYIVSQANENCFLSYFTQSQAEGSGSPSKCDQYQAEGSSSRCKYFPSEANQPLVSNKEFKISNFDITDYLTCTLSSNNSSQNVTTDNDVKNNQQSSVHDMYDVHFMNKSDHNKTEDNQFELELSSEQNISNTDKNLAASLDDIEVQLLTCPVDDVVKNSRDLLPSPTGFITLTKLVEDANNLDNTKTSFEVLQPVKLIELEAKGNIKESGHHKVLVNQTSPIIINNDQDEVRRFETSGDEHLSNLTSASLKDSTHTYGPETESQSKEIAVVTSHEKTSLNKDKNTLVIVNKTDCSNDGVDTLVENKILNKDENVETQDSKLKAFENDFYNPFLNKSICMLQQESFKHSSHLVVNVEREQGLAVLLPSDNHCINYNEDNDGGYSLGDDDEGSVTMEDLETGEKQVILNSASKIEVLEDEEVLIIDTTTNEAILVESIAPTKNSEFLKTPVIPEQEDETEGRSSQLSNTPVEEPVLGIEGQSPSKSIDEINSVQSDLESTDLDFSGEVLSDTEPHSVSDVLSDSGEVSLKYFPEDDDTDILKSLGENEFVSKTENRSILPVASNDRGNKDNKVELLCTLDEHWKPAVHAAHMGILRKNAEFSSSLCSNIEYDKQFNIDKDILLTENQEDVPSENHKTKSTFLPVTTGQEPRSLPHVSSISQDGIKIYDSFSSLRRENRSLLEPHNSFQPLLPYENKENHVKIPNSLYSPAIDQNDRKDSTFTSNFVYTSVEDERNILEIPKSLNIPVSGGEERSFLESPNSRCSIILDEARGRNFEETSSFVNQRTETSSREMYTPDFDSDGEDSVKIGSPCSSTSGSFECLNLNGFGLSSNLLAVQEEPIEGATLWVSEDVHSSYSKHSVTKKSVCSQGQHYPQEPKSRDISWETGVLQGLKNRPLSPKNLNYQNSKERTEQENSYSFEDEKNTLVQTVNSGEEVSNSHLRENVFLSVKTIVLHNDHNAGKCDCTSGMLEDYTYIKGRTQVGSEVSTVMKYIIDIFETESQIADMGNEEIPEDVIDVQNPDEDDEDLSLQYKPLNVSLSDELNGVITLKSAEEGTDVSCVQGEGNMQGIMKMDLESKSCDQLDGYCFDGSGVAEVISSNNHFKTVTVTDSEEPFSLMFLDEKWETEDTSESKTKSSWNMSYDRETQDNLLQVLISRDGHRSSFETNLPQDVEPSHSLEGLPELTTDPVSTPHSRSFKAFTITRNSEVSNNGYVEISEDTGKTKDTLEARNESIGSKCIEDNLLDVDENIESQIVKNKDEREELKHTRPHEIDEREELKCTRPHEIDEREELKHTRPHVFFHLFHVALYV</sequence>
<feature type="region of interest" description="Disordered" evidence="1">
    <location>
        <begin position="459"/>
        <end position="484"/>
    </location>
</feature>
<feature type="region of interest" description="Disordered" evidence="1">
    <location>
        <begin position="1561"/>
        <end position="1589"/>
    </location>
</feature>
<evidence type="ECO:0000313" key="3">
    <source>
        <dbReference type="RefSeq" id="XP_022235750.1"/>
    </source>
</evidence>
<evidence type="ECO:0000313" key="2">
    <source>
        <dbReference type="Proteomes" id="UP000694941"/>
    </source>
</evidence>
<feature type="non-terminal residue" evidence="3">
    <location>
        <position position="1"/>
    </location>
</feature>
<organism evidence="2 3">
    <name type="scientific">Limulus polyphemus</name>
    <name type="common">Atlantic horseshoe crab</name>
    <dbReference type="NCBI Taxonomy" id="6850"/>
    <lineage>
        <taxon>Eukaryota</taxon>
        <taxon>Metazoa</taxon>
        <taxon>Ecdysozoa</taxon>
        <taxon>Arthropoda</taxon>
        <taxon>Chelicerata</taxon>
        <taxon>Merostomata</taxon>
        <taxon>Xiphosura</taxon>
        <taxon>Limulidae</taxon>
        <taxon>Limulus</taxon>
    </lineage>
</organism>
<feature type="region of interest" description="Disordered" evidence="1">
    <location>
        <begin position="1383"/>
        <end position="1418"/>
    </location>
</feature>
<protein>
    <submittedName>
        <fullName evidence="3">Uncharacterized protein LOC111083488</fullName>
    </submittedName>
</protein>
<proteinExistence type="predicted"/>
<keyword evidence="2" id="KW-1185">Reference proteome</keyword>
<dbReference type="GeneID" id="111083488"/>
<feature type="compositionally biased region" description="Polar residues" evidence="1">
    <location>
        <begin position="1710"/>
        <end position="1719"/>
    </location>
</feature>
<feature type="region of interest" description="Disordered" evidence="1">
    <location>
        <begin position="313"/>
        <end position="345"/>
    </location>
</feature>
<reference evidence="3" key="1">
    <citation type="submission" date="2025-08" db="UniProtKB">
        <authorList>
            <consortium name="RefSeq"/>
        </authorList>
    </citation>
    <scope>IDENTIFICATION</scope>
    <source>
        <tissue evidence="3">Muscle</tissue>
    </source>
</reference>